<gene>
    <name evidence="10" type="primary">emrB_1</name>
    <name evidence="10" type="ORF">DAVIS_02374</name>
</gene>
<evidence type="ECO:0000256" key="2">
    <source>
        <dbReference type="ARBA" id="ARBA00022448"/>
    </source>
</evidence>
<proteinExistence type="predicted"/>
<dbReference type="EMBL" id="PEDF01000075">
    <property type="protein sequence ID" value="RFZ41721.1"/>
    <property type="molecule type" value="Genomic_DNA"/>
</dbReference>
<dbReference type="Gene3D" id="1.20.1720.10">
    <property type="entry name" value="Multidrug resistance protein D"/>
    <property type="match status" value="1"/>
</dbReference>
<dbReference type="InterPro" id="IPR004638">
    <property type="entry name" value="EmrB-like"/>
</dbReference>
<feature type="transmembrane region" description="Helical" evidence="8">
    <location>
        <begin position="558"/>
        <end position="581"/>
    </location>
</feature>
<dbReference type="SUPFAM" id="SSF103473">
    <property type="entry name" value="MFS general substrate transporter"/>
    <property type="match status" value="1"/>
</dbReference>
<dbReference type="PANTHER" id="PTHR42718">
    <property type="entry name" value="MAJOR FACILITATOR SUPERFAMILY MULTIDRUG TRANSPORTER MFSC"/>
    <property type="match status" value="1"/>
</dbReference>
<dbReference type="PROSITE" id="PS50850">
    <property type="entry name" value="MFS"/>
    <property type="match status" value="1"/>
</dbReference>
<keyword evidence="6 8" id="KW-0472">Membrane</keyword>
<feature type="transmembrane region" description="Helical" evidence="8">
    <location>
        <begin position="444"/>
        <end position="467"/>
    </location>
</feature>
<comment type="subcellular location">
    <subcellularLocation>
        <location evidence="1">Cell membrane</location>
        <topology evidence="1">Multi-pass membrane protein</topology>
    </subcellularLocation>
</comment>
<keyword evidence="2" id="KW-0813">Transport</keyword>
<feature type="transmembrane region" description="Helical" evidence="8">
    <location>
        <begin position="315"/>
        <end position="335"/>
    </location>
</feature>
<comment type="caution">
    <text evidence="10">The sequence shown here is derived from an EMBL/GenBank/DDBJ whole genome shotgun (WGS) entry which is preliminary data.</text>
</comment>
<keyword evidence="5 8" id="KW-1133">Transmembrane helix</keyword>
<feature type="transmembrane region" description="Helical" evidence="8">
    <location>
        <begin position="221"/>
        <end position="244"/>
    </location>
</feature>
<keyword evidence="4 8" id="KW-0812">Transmembrane</keyword>
<feature type="transmembrane region" description="Helical" evidence="8">
    <location>
        <begin position="167"/>
        <end position="190"/>
    </location>
</feature>
<feature type="region of interest" description="Disordered" evidence="7">
    <location>
        <begin position="58"/>
        <end position="83"/>
    </location>
</feature>
<dbReference type="GO" id="GO:0005886">
    <property type="term" value="C:plasma membrane"/>
    <property type="evidence" value="ECO:0007669"/>
    <property type="project" value="UniProtKB-SubCell"/>
</dbReference>
<feature type="transmembrane region" description="Helical" evidence="8">
    <location>
        <begin position="132"/>
        <end position="155"/>
    </location>
</feature>
<evidence type="ECO:0000256" key="6">
    <source>
        <dbReference type="ARBA" id="ARBA00023136"/>
    </source>
</evidence>
<feature type="transmembrane region" description="Helical" evidence="8">
    <location>
        <begin position="418"/>
        <end position="438"/>
    </location>
</feature>
<evidence type="ECO:0000256" key="5">
    <source>
        <dbReference type="ARBA" id="ARBA00022989"/>
    </source>
</evidence>
<feature type="transmembrane region" description="Helical" evidence="8">
    <location>
        <begin position="389"/>
        <end position="406"/>
    </location>
</feature>
<dbReference type="Proteomes" id="UP000257451">
    <property type="component" value="Unassembled WGS sequence"/>
</dbReference>
<evidence type="ECO:0000313" key="11">
    <source>
        <dbReference type="Proteomes" id="UP000257451"/>
    </source>
</evidence>
<protein>
    <submittedName>
        <fullName evidence="10">Multidrug export protein EmrB</fullName>
    </submittedName>
</protein>
<feature type="transmembrane region" description="Helical" evidence="8">
    <location>
        <begin position="250"/>
        <end position="272"/>
    </location>
</feature>
<dbReference type="GO" id="GO:0022857">
    <property type="term" value="F:transmembrane transporter activity"/>
    <property type="evidence" value="ECO:0007669"/>
    <property type="project" value="InterPro"/>
</dbReference>
<sequence>MCGPVGWSGGDTQPFQISTVAHLGGTNHRCQRTGDQIISTLGRQFGGYSEPMRRRVGRLPREPEIGASTHAAGESRLGYDPRPDDHPVRLDAELLMTTATCLMLPVMVTLDTTVVNVAQRTFIEEFSSTQAVVAWTSTGYTLSLASVIPLTGWAANRLGTKRLVMGSVLLFTLGSLLCAMASSITLLVAFRAAQGLGGGILIPLQLIILARAAGPARLGRVLTISMISVLMAPIAGPILGGWLIDAFGWQWIFLINLPIGALTLILAGLVLPGDDSLPAESLDLVGMALLSPALVLLLYGLSALPARGTIGDPQVWLPTTVGLILIGGFALHALHRGDQALIDLRLLKNRAVAAANATRFMFAVTFFGSCLLFPAYFQQVLGKTPLQSGLLLIPQTLAAAAVMPIVGRLMEKRGPRDVVLMGTALTVVGMGIFIYGMSREHVHLPALLIGLGTFGVGTAAMMVPVSWSAVHMLNSSEVAHGSTLFNVNHNVAASVGAALMSVVLTSRFNGSADIAAANRADEIREQALRQHLPLDVSNLPPRIRTPGFAEHLTKDLSLAYAGVFLLGMIVVATTAIPAWFLPKRPAPRIELLQVEP</sequence>
<evidence type="ECO:0000256" key="7">
    <source>
        <dbReference type="SAM" id="MobiDB-lite"/>
    </source>
</evidence>
<keyword evidence="3" id="KW-1003">Cell membrane</keyword>
<dbReference type="InterPro" id="IPR011701">
    <property type="entry name" value="MFS"/>
</dbReference>
<accession>A0A3E2MWG3</accession>
<dbReference type="CDD" id="cd17503">
    <property type="entry name" value="MFS_LmrB_MDR_like"/>
    <property type="match status" value="1"/>
</dbReference>
<evidence type="ECO:0000256" key="8">
    <source>
        <dbReference type="SAM" id="Phobius"/>
    </source>
</evidence>
<reference evidence="10 11" key="1">
    <citation type="journal article" date="2018" name="Sci. Rep.">
        <title>Extensive genomic diversity among Mycobacterium marinum strains revealed by whole genome sequencing.</title>
        <authorList>
            <person name="Das S."/>
            <person name="Pettersson B.M."/>
            <person name="Behra P.R."/>
            <person name="Mallick A."/>
            <person name="Cheramie M."/>
            <person name="Ramesh M."/>
            <person name="Shirreff L."/>
            <person name="DuCote T."/>
            <person name="Dasgupta S."/>
            <person name="Ennis D.G."/>
            <person name="Kirsebom L.A."/>
        </authorList>
    </citation>
    <scope>NUCLEOTIDE SEQUENCE [LARGE SCALE GENOMIC DNA]</scope>
    <source>
        <strain evidence="10 11">Davis1</strain>
    </source>
</reference>
<evidence type="ECO:0000256" key="1">
    <source>
        <dbReference type="ARBA" id="ARBA00004651"/>
    </source>
</evidence>
<evidence type="ECO:0000256" key="3">
    <source>
        <dbReference type="ARBA" id="ARBA00022475"/>
    </source>
</evidence>
<dbReference type="InterPro" id="IPR036259">
    <property type="entry name" value="MFS_trans_sf"/>
</dbReference>
<dbReference type="PANTHER" id="PTHR42718:SF46">
    <property type="entry name" value="BLR6921 PROTEIN"/>
    <property type="match status" value="1"/>
</dbReference>
<dbReference type="AlphaFoldDB" id="A0A3E2MWG3"/>
<name>A0A3E2MWG3_MYCMR</name>
<dbReference type="NCBIfam" id="TIGR00711">
    <property type="entry name" value="efflux_EmrB"/>
    <property type="match status" value="1"/>
</dbReference>
<dbReference type="Pfam" id="PF07690">
    <property type="entry name" value="MFS_1"/>
    <property type="match status" value="1"/>
</dbReference>
<feature type="transmembrane region" description="Helical" evidence="8">
    <location>
        <begin position="356"/>
        <end position="377"/>
    </location>
</feature>
<evidence type="ECO:0000313" key="10">
    <source>
        <dbReference type="EMBL" id="RFZ41721.1"/>
    </source>
</evidence>
<feature type="domain" description="Major facilitator superfamily (MFS) profile" evidence="9">
    <location>
        <begin position="97"/>
        <end position="586"/>
    </location>
</feature>
<dbReference type="InterPro" id="IPR020846">
    <property type="entry name" value="MFS_dom"/>
</dbReference>
<evidence type="ECO:0000259" key="9">
    <source>
        <dbReference type="PROSITE" id="PS50850"/>
    </source>
</evidence>
<feature type="transmembrane region" description="Helical" evidence="8">
    <location>
        <begin position="196"/>
        <end position="214"/>
    </location>
</feature>
<dbReference type="Gene3D" id="1.20.1250.20">
    <property type="entry name" value="MFS general substrate transporter like domains"/>
    <property type="match status" value="1"/>
</dbReference>
<feature type="transmembrane region" description="Helical" evidence="8">
    <location>
        <begin position="284"/>
        <end position="303"/>
    </location>
</feature>
<organism evidence="10 11">
    <name type="scientific">Mycobacterium marinum</name>
    <dbReference type="NCBI Taxonomy" id="1781"/>
    <lineage>
        <taxon>Bacteria</taxon>
        <taxon>Bacillati</taxon>
        <taxon>Actinomycetota</taxon>
        <taxon>Actinomycetes</taxon>
        <taxon>Mycobacteriales</taxon>
        <taxon>Mycobacteriaceae</taxon>
        <taxon>Mycobacterium</taxon>
        <taxon>Mycobacterium ulcerans group</taxon>
    </lineage>
</organism>
<evidence type="ECO:0000256" key="4">
    <source>
        <dbReference type="ARBA" id="ARBA00022692"/>
    </source>
</evidence>